<dbReference type="FunCoup" id="J3K9G1">
    <property type="interactions" value="145"/>
</dbReference>
<feature type="transmembrane region" description="Helical" evidence="6">
    <location>
        <begin position="213"/>
        <end position="235"/>
    </location>
</feature>
<dbReference type="InterPro" id="IPR036259">
    <property type="entry name" value="MFS_trans_sf"/>
</dbReference>
<feature type="domain" description="Major facilitator superfamily (MFS) profile" evidence="7">
    <location>
        <begin position="38"/>
        <end position="467"/>
    </location>
</feature>
<dbReference type="GeneID" id="4561230"/>
<evidence type="ECO:0000313" key="9">
    <source>
        <dbReference type="Proteomes" id="UP000001261"/>
    </source>
</evidence>
<organism evidence="8 9">
    <name type="scientific">Coccidioides immitis (strain RS)</name>
    <name type="common">Valley fever fungus</name>
    <dbReference type="NCBI Taxonomy" id="246410"/>
    <lineage>
        <taxon>Eukaryota</taxon>
        <taxon>Fungi</taxon>
        <taxon>Dikarya</taxon>
        <taxon>Ascomycota</taxon>
        <taxon>Pezizomycotina</taxon>
        <taxon>Eurotiomycetes</taxon>
        <taxon>Eurotiomycetidae</taxon>
        <taxon>Onygenales</taxon>
        <taxon>Onygenaceae</taxon>
        <taxon>Coccidioides</taxon>
    </lineage>
</organism>
<dbReference type="InterPro" id="IPR020846">
    <property type="entry name" value="MFS_dom"/>
</dbReference>
<feature type="transmembrane region" description="Helical" evidence="6">
    <location>
        <begin position="316"/>
        <end position="340"/>
    </location>
</feature>
<dbReference type="OrthoDB" id="19923at2759"/>
<evidence type="ECO:0000256" key="3">
    <source>
        <dbReference type="ARBA" id="ARBA00022692"/>
    </source>
</evidence>
<dbReference type="Gene3D" id="1.20.1250.20">
    <property type="entry name" value="MFS general substrate transporter like domains"/>
    <property type="match status" value="2"/>
</dbReference>
<feature type="transmembrane region" description="Helical" evidence="6">
    <location>
        <begin position="409"/>
        <end position="429"/>
    </location>
</feature>
<name>J3K9G1_COCIM</name>
<keyword evidence="3 6" id="KW-0812">Transmembrane</keyword>
<comment type="subcellular location">
    <subcellularLocation>
        <location evidence="1">Membrane</location>
        <topology evidence="1">Multi-pass membrane protein</topology>
    </subcellularLocation>
</comment>
<dbReference type="KEGG" id="cim:CIMG_07012"/>
<proteinExistence type="predicted"/>
<protein>
    <submittedName>
        <fullName evidence="8">MFS transporter</fullName>
    </submittedName>
</protein>
<dbReference type="Pfam" id="PF07690">
    <property type="entry name" value="MFS_1"/>
    <property type="match status" value="1"/>
</dbReference>
<keyword evidence="5 6" id="KW-0472">Membrane</keyword>
<evidence type="ECO:0000256" key="1">
    <source>
        <dbReference type="ARBA" id="ARBA00004141"/>
    </source>
</evidence>
<dbReference type="PROSITE" id="PS50850">
    <property type="entry name" value="MFS"/>
    <property type="match status" value="1"/>
</dbReference>
<dbReference type="InterPro" id="IPR011701">
    <property type="entry name" value="MFS"/>
</dbReference>
<evidence type="ECO:0000256" key="5">
    <source>
        <dbReference type="ARBA" id="ARBA00023136"/>
    </source>
</evidence>
<dbReference type="FunFam" id="1.20.1250.20:FF:000034">
    <property type="entry name" value="MFS general substrate transporter"/>
    <property type="match status" value="1"/>
</dbReference>
<accession>J3K9G1</accession>
<feature type="transmembrane region" description="Helical" evidence="6">
    <location>
        <begin position="76"/>
        <end position="97"/>
    </location>
</feature>
<keyword evidence="2" id="KW-0813">Transport</keyword>
<evidence type="ECO:0000256" key="6">
    <source>
        <dbReference type="SAM" id="Phobius"/>
    </source>
</evidence>
<sequence length="499" mass="55213">MPDTKEVIDDANSKETVSEVEFDPAAEKALLWKCDIWVVPILFLLFLLSFIDRINIGNARLQGLERDLNMEGHDYNIALFIFFIPYILLEVPSNLILKKVAPSTWLSGIIAAWGGGFLLYLALLTGIIIGIVTVCQGVTHSFAGLVVCRFLLGAFEAGFVPGCVYLISMYYKRHELQTRINLFFSASIIAGAFSGLLAYAIANMDGVAGYGAWRWIFILEGIATVVIAVASKFIIADWPETAKFLKEDERRLLIARLAADNKGATMDRLDRKSIRRCLTDVKVYLGILMYFGIVNTGYATSFFTPTILNQLGWTAIMAQVMSIPVFVVATVVTLVCAVISDRMRHRYAFTLLGCGVATIGYVILICQHSVSVGVRYMAVFMVTAGGFVAQPVVMAWVSNNMGGHYKRSIASSMQIGFGNSGGLVASNVFLSSEKPGYPTGFGTSLGLVWICVLSCTAFFWWCRRENRIRDAGGRDYRFSLPEDELNNIGDDHPTFRFTY</sequence>
<evidence type="ECO:0000256" key="4">
    <source>
        <dbReference type="ARBA" id="ARBA00022989"/>
    </source>
</evidence>
<feature type="transmembrane region" description="Helical" evidence="6">
    <location>
        <begin position="109"/>
        <end position="132"/>
    </location>
</feature>
<feature type="transmembrane region" description="Helical" evidence="6">
    <location>
        <begin position="144"/>
        <end position="168"/>
    </location>
</feature>
<evidence type="ECO:0000256" key="2">
    <source>
        <dbReference type="ARBA" id="ARBA00022448"/>
    </source>
</evidence>
<feature type="transmembrane region" description="Helical" evidence="6">
    <location>
        <begin position="281"/>
        <end position="304"/>
    </location>
</feature>
<gene>
    <name evidence="8" type="ORF">CIMG_07012</name>
</gene>
<keyword evidence="4 6" id="KW-1133">Transmembrane helix</keyword>
<evidence type="ECO:0000259" key="7">
    <source>
        <dbReference type="PROSITE" id="PS50850"/>
    </source>
</evidence>
<dbReference type="GO" id="GO:0016020">
    <property type="term" value="C:membrane"/>
    <property type="evidence" value="ECO:0007669"/>
    <property type="project" value="UniProtKB-SubCell"/>
</dbReference>
<dbReference type="EMBL" id="GG704912">
    <property type="protein sequence ID" value="EAS31533.3"/>
    <property type="molecule type" value="Genomic_DNA"/>
</dbReference>
<feature type="transmembrane region" description="Helical" evidence="6">
    <location>
        <begin position="347"/>
        <end position="370"/>
    </location>
</feature>
<feature type="transmembrane region" description="Helical" evidence="6">
    <location>
        <begin position="180"/>
        <end position="201"/>
    </location>
</feature>
<keyword evidence="9" id="KW-1185">Reference proteome</keyword>
<feature type="transmembrane region" description="Helical" evidence="6">
    <location>
        <begin position="36"/>
        <end position="56"/>
    </location>
</feature>
<dbReference type="AlphaFoldDB" id="J3K9G1"/>
<feature type="transmembrane region" description="Helical" evidence="6">
    <location>
        <begin position="441"/>
        <end position="461"/>
    </location>
</feature>
<dbReference type="RefSeq" id="XP_001243116.2">
    <property type="nucleotide sequence ID" value="XM_001243115.2"/>
</dbReference>
<dbReference type="Proteomes" id="UP000001261">
    <property type="component" value="Unassembled WGS sequence"/>
</dbReference>
<feature type="transmembrane region" description="Helical" evidence="6">
    <location>
        <begin position="376"/>
        <end position="397"/>
    </location>
</feature>
<dbReference type="FunFam" id="1.20.1250.20:FF:000068">
    <property type="entry name" value="MFS general substrate transporter"/>
    <property type="match status" value="1"/>
</dbReference>
<dbReference type="VEuPathDB" id="FungiDB:CIMG_07012"/>
<dbReference type="PANTHER" id="PTHR43791">
    <property type="entry name" value="PERMEASE-RELATED"/>
    <property type="match status" value="1"/>
</dbReference>
<dbReference type="InParanoid" id="J3K9G1"/>
<reference evidence="9" key="2">
    <citation type="journal article" date="2010" name="Genome Res.">
        <title>Population genomic sequencing of Coccidioides fungi reveals recent hybridization and transposon control.</title>
        <authorList>
            <person name="Neafsey D.E."/>
            <person name="Barker B.M."/>
            <person name="Sharpton T.J."/>
            <person name="Stajich J.E."/>
            <person name="Park D.J."/>
            <person name="Whiston E."/>
            <person name="Hung C.-Y."/>
            <person name="McMahan C."/>
            <person name="White J."/>
            <person name="Sykes S."/>
            <person name="Heiman D."/>
            <person name="Young S."/>
            <person name="Zeng Q."/>
            <person name="Abouelleil A."/>
            <person name="Aftuck L."/>
            <person name="Bessette D."/>
            <person name="Brown A."/>
            <person name="FitzGerald M."/>
            <person name="Lui A."/>
            <person name="Macdonald J.P."/>
            <person name="Priest M."/>
            <person name="Orbach M.J."/>
            <person name="Galgiani J.N."/>
            <person name="Kirkland T.N."/>
            <person name="Cole G.T."/>
            <person name="Birren B.W."/>
            <person name="Henn M.R."/>
            <person name="Taylor J.W."/>
            <person name="Rounsley S.D."/>
        </authorList>
    </citation>
    <scope>GENOME REANNOTATION</scope>
    <source>
        <strain evidence="9">RS</strain>
    </source>
</reference>
<evidence type="ECO:0000313" key="8">
    <source>
        <dbReference type="EMBL" id="EAS31533.3"/>
    </source>
</evidence>
<dbReference type="SUPFAM" id="SSF103473">
    <property type="entry name" value="MFS general substrate transporter"/>
    <property type="match status" value="1"/>
</dbReference>
<dbReference type="GO" id="GO:0022857">
    <property type="term" value="F:transmembrane transporter activity"/>
    <property type="evidence" value="ECO:0007669"/>
    <property type="project" value="InterPro"/>
</dbReference>
<dbReference type="OMA" id="RRHELQW"/>
<dbReference type="PANTHER" id="PTHR43791:SF52">
    <property type="entry name" value="TRANSPORTER, PUTATIVE (AFU_ORTHOLOGUE AFUA_1G11820)-RELATED"/>
    <property type="match status" value="1"/>
</dbReference>
<reference evidence="9" key="1">
    <citation type="journal article" date="2009" name="Genome Res.">
        <title>Comparative genomic analyses of the human fungal pathogens Coccidioides and their relatives.</title>
        <authorList>
            <person name="Sharpton T.J."/>
            <person name="Stajich J.E."/>
            <person name="Rounsley S.D."/>
            <person name="Gardner M.J."/>
            <person name="Wortman J.R."/>
            <person name="Jordar V.S."/>
            <person name="Maiti R."/>
            <person name="Kodira C.D."/>
            <person name="Neafsey D.E."/>
            <person name="Zeng Q."/>
            <person name="Hung C.-Y."/>
            <person name="McMahan C."/>
            <person name="Muszewska A."/>
            <person name="Grynberg M."/>
            <person name="Mandel M.A."/>
            <person name="Kellner E.M."/>
            <person name="Barker B.M."/>
            <person name="Galgiani J.N."/>
            <person name="Orbach M.J."/>
            <person name="Kirkland T.N."/>
            <person name="Cole G.T."/>
            <person name="Henn M.R."/>
            <person name="Birren B.W."/>
            <person name="Taylor J.W."/>
        </authorList>
    </citation>
    <scope>NUCLEOTIDE SEQUENCE [LARGE SCALE GENOMIC DNA]</scope>
    <source>
        <strain evidence="9">RS</strain>
    </source>
</reference>